<dbReference type="OrthoDB" id="6145874at2759"/>
<proteinExistence type="predicted"/>
<dbReference type="PANTHER" id="PTHR19143:SF327">
    <property type="entry name" value="FI21813P1-RELATED"/>
    <property type="match status" value="1"/>
</dbReference>
<dbReference type="EnsemblMetazoa" id="ASIC015942-RA">
    <property type="protein sequence ID" value="ASIC015942-PA"/>
    <property type="gene ID" value="ASIC015942"/>
</dbReference>
<dbReference type="SUPFAM" id="SSF56496">
    <property type="entry name" value="Fibrinogen C-terminal domain-like"/>
    <property type="match status" value="1"/>
</dbReference>
<dbReference type="VEuPathDB" id="VectorBase:ASIS020530"/>
<dbReference type="Gene3D" id="3.90.215.10">
    <property type="entry name" value="Gamma Fibrinogen, chain A, domain 1"/>
    <property type="match status" value="1"/>
</dbReference>
<organism evidence="4">
    <name type="scientific">Anopheles sinensis</name>
    <name type="common">Mosquito</name>
    <dbReference type="NCBI Taxonomy" id="74873"/>
    <lineage>
        <taxon>Eukaryota</taxon>
        <taxon>Metazoa</taxon>
        <taxon>Ecdysozoa</taxon>
        <taxon>Arthropoda</taxon>
        <taxon>Hexapoda</taxon>
        <taxon>Insecta</taxon>
        <taxon>Pterygota</taxon>
        <taxon>Neoptera</taxon>
        <taxon>Endopterygota</taxon>
        <taxon>Diptera</taxon>
        <taxon>Nematocera</taxon>
        <taxon>Culicoidea</taxon>
        <taxon>Culicidae</taxon>
        <taxon>Anophelinae</taxon>
        <taxon>Anopheles</taxon>
    </lineage>
</organism>
<dbReference type="PANTHER" id="PTHR19143">
    <property type="entry name" value="FIBRINOGEN/TENASCIN/ANGIOPOEITIN"/>
    <property type="match status" value="1"/>
</dbReference>
<protein>
    <submittedName>
        <fullName evidence="4">AGAP011197-PA-like protein</fullName>
    </submittedName>
    <submittedName>
        <fullName evidence="5">Fibrinogen C-terminal domain-containing protein</fullName>
    </submittedName>
</protein>
<reference evidence="5" key="2">
    <citation type="submission" date="2020-05" db="UniProtKB">
        <authorList>
            <consortium name="EnsemblMetazoa"/>
        </authorList>
    </citation>
    <scope>IDENTIFICATION</scope>
</reference>
<feature type="domain" description="Fibrinogen C-terminal" evidence="3">
    <location>
        <begin position="172"/>
        <end position="381"/>
    </location>
</feature>
<evidence type="ECO:0000313" key="5">
    <source>
        <dbReference type="EnsemblMetazoa" id="ASIC015942-PA"/>
    </source>
</evidence>
<dbReference type="VEuPathDB" id="VectorBase:ASIC015942"/>
<dbReference type="Proteomes" id="UP000030765">
    <property type="component" value="Unassembled WGS sequence"/>
</dbReference>
<dbReference type="GO" id="GO:0005615">
    <property type="term" value="C:extracellular space"/>
    <property type="evidence" value="ECO:0007669"/>
    <property type="project" value="TreeGrafter"/>
</dbReference>
<dbReference type="EMBL" id="ATLV01022660">
    <property type="status" value="NOT_ANNOTATED_CDS"/>
    <property type="molecule type" value="Genomic_DNA"/>
</dbReference>
<dbReference type="PROSITE" id="PS51406">
    <property type="entry name" value="FIBRINOGEN_C_2"/>
    <property type="match status" value="1"/>
</dbReference>
<dbReference type="AlphaFoldDB" id="A0A084WCE2"/>
<sequence length="394" mass="45011">MIINVRLFNLLCGVALFWHFSASSVNSSEANSTESLVAGYGFEVMMAKLDFLQYKLYEIELGLKERDEEVKEKLTKLEDSIDGVQWAIHRHDRDAGHNITVLKAHSQKILTQQTTCASHEQMRKDIAQLTANTTDSAKFLQRYAELNALLTSNATATDKCMQKNTEISGPISRSNGPFKSCKEAPANVSGVYMIQLSDKEFPFGAFCEQNSFGGGDRYDGSLDFYRNWTEYQKGFGSLDREFWVGLERIHQLTSYQPHELLIEIKDFNGTYRYAHYGNFSIGNEYEQYVIKSLGEYKGTAGHALSTDMVTKFSTVDRDNDQNSNGSCAIVKKGAWWYNNCSRSNLNGLYLNKTDQTAMYWIDKKQDYSGLAYSRLLIRETKKYMYVPPNYLLYK</sequence>
<accession>A0A084WCE2</accession>
<dbReference type="Pfam" id="PF00147">
    <property type="entry name" value="Fibrinogen_C"/>
    <property type="match status" value="1"/>
</dbReference>
<keyword evidence="2" id="KW-0732">Signal</keyword>
<feature type="signal peptide" evidence="2">
    <location>
        <begin position="1"/>
        <end position="23"/>
    </location>
</feature>
<evidence type="ECO:0000256" key="1">
    <source>
        <dbReference type="ARBA" id="ARBA00023157"/>
    </source>
</evidence>
<feature type="chain" id="PRO_5001784778" evidence="2">
    <location>
        <begin position="24"/>
        <end position="394"/>
    </location>
</feature>
<evidence type="ECO:0000313" key="6">
    <source>
        <dbReference type="Proteomes" id="UP000030765"/>
    </source>
</evidence>
<dbReference type="InterPro" id="IPR002181">
    <property type="entry name" value="Fibrinogen_a/b/g_C_dom"/>
</dbReference>
<dbReference type="InterPro" id="IPR050373">
    <property type="entry name" value="Fibrinogen_C-term_domain"/>
</dbReference>
<dbReference type="InterPro" id="IPR020837">
    <property type="entry name" value="Fibrinogen_CS"/>
</dbReference>
<dbReference type="InterPro" id="IPR014716">
    <property type="entry name" value="Fibrinogen_a/b/g_C_1"/>
</dbReference>
<gene>
    <name evidence="4" type="ORF">ZHAS_00015942</name>
</gene>
<evidence type="ECO:0000256" key="2">
    <source>
        <dbReference type="SAM" id="SignalP"/>
    </source>
</evidence>
<name>A0A084WCE2_ANOSI</name>
<dbReference type="EMBL" id="KE525335">
    <property type="protein sequence ID" value="KFB47886.1"/>
    <property type="molecule type" value="Genomic_DNA"/>
</dbReference>
<dbReference type="STRING" id="74873.A0A084WCE2"/>
<dbReference type="SMART" id="SM00186">
    <property type="entry name" value="FBG"/>
    <property type="match status" value="1"/>
</dbReference>
<reference evidence="4 6" key="1">
    <citation type="journal article" date="2014" name="BMC Genomics">
        <title>Genome sequence of Anopheles sinensis provides insight into genetics basis of mosquito competence for malaria parasites.</title>
        <authorList>
            <person name="Zhou D."/>
            <person name="Zhang D."/>
            <person name="Ding G."/>
            <person name="Shi L."/>
            <person name="Hou Q."/>
            <person name="Ye Y."/>
            <person name="Xu Y."/>
            <person name="Zhou H."/>
            <person name="Xiong C."/>
            <person name="Li S."/>
            <person name="Yu J."/>
            <person name="Hong S."/>
            <person name="Yu X."/>
            <person name="Zou P."/>
            <person name="Chen C."/>
            <person name="Chang X."/>
            <person name="Wang W."/>
            <person name="Lv Y."/>
            <person name="Sun Y."/>
            <person name="Ma L."/>
            <person name="Shen B."/>
            <person name="Zhu C."/>
        </authorList>
    </citation>
    <scope>NUCLEOTIDE SEQUENCE [LARGE SCALE GENOMIC DNA]</scope>
</reference>
<keyword evidence="6" id="KW-1185">Reference proteome</keyword>
<evidence type="ECO:0000259" key="3">
    <source>
        <dbReference type="PROSITE" id="PS51406"/>
    </source>
</evidence>
<keyword evidence="1" id="KW-1015">Disulfide bond</keyword>
<dbReference type="CDD" id="cd00087">
    <property type="entry name" value="FReD"/>
    <property type="match status" value="1"/>
</dbReference>
<dbReference type="InterPro" id="IPR036056">
    <property type="entry name" value="Fibrinogen-like_C"/>
</dbReference>
<evidence type="ECO:0000313" key="4">
    <source>
        <dbReference type="EMBL" id="KFB47886.1"/>
    </source>
</evidence>
<dbReference type="PROSITE" id="PS00514">
    <property type="entry name" value="FIBRINOGEN_C_1"/>
    <property type="match status" value="1"/>
</dbReference>